<dbReference type="GO" id="GO:0009225">
    <property type="term" value="P:nucleotide-sugar metabolic process"/>
    <property type="evidence" value="ECO:0007669"/>
    <property type="project" value="InterPro"/>
</dbReference>
<gene>
    <name evidence="5" type="ORF">OMED0930_LOCUS2126</name>
</gene>
<keyword evidence="2" id="KW-0520">NAD</keyword>
<dbReference type="FunFam" id="3.40.50.720:FF:000304">
    <property type="entry name" value="UDP-glucose 4,6-dehydratase"/>
    <property type="match status" value="1"/>
</dbReference>
<dbReference type="AlphaFoldDB" id="A0A7S0Z669"/>
<dbReference type="PANTHER" id="PTHR43000">
    <property type="entry name" value="DTDP-D-GLUCOSE 4,6-DEHYDRATASE-RELATED"/>
    <property type="match status" value="1"/>
</dbReference>
<protein>
    <recommendedName>
        <fullName evidence="4">NAD(P)-binding domain-containing protein</fullName>
    </recommendedName>
</protein>
<dbReference type="Pfam" id="PF16363">
    <property type="entry name" value="GDP_Man_Dehyd"/>
    <property type="match status" value="1"/>
</dbReference>
<dbReference type="InterPro" id="IPR036291">
    <property type="entry name" value="NAD(P)-bd_dom_sf"/>
</dbReference>
<feature type="domain" description="NAD(P)-binding" evidence="4">
    <location>
        <begin position="11"/>
        <end position="314"/>
    </location>
</feature>
<dbReference type="CDD" id="cd05246">
    <property type="entry name" value="dTDP_GD_SDR_e"/>
    <property type="match status" value="1"/>
</dbReference>
<proteinExistence type="predicted"/>
<evidence type="ECO:0000256" key="1">
    <source>
        <dbReference type="ARBA" id="ARBA00001911"/>
    </source>
</evidence>
<evidence type="ECO:0000256" key="3">
    <source>
        <dbReference type="ARBA" id="ARBA00023239"/>
    </source>
</evidence>
<keyword evidence="3" id="KW-0456">Lyase</keyword>
<evidence type="ECO:0000313" key="5">
    <source>
        <dbReference type="EMBL" id="CAD8811032.1"/>
    </source>
</evidence>
<dbReference type="InterPro" id="IPR005888">
    <property type="entry name" value="dTDP_Gluc_deHydtase"/>
</dbReference>
<dbReference type="Gene3D" id="3.90.25.10">
    <property type="entry name" value="UDP-galactose 4-epimerase, domain 1"/>
    <property type="match status" value="1"/>
</dbReference>
<evidence type="ECO:0000259" key="4">
    <source>
        <dbReference type="Pfam" id="PF16363"/>
    </source>
</evidence>
<dbReference type="SUPFAM" id="SSF51735">
    <property type="entry name" value="NAD(P)-binding Rossmann-fold domains"/>
    <property type="match status" value="1"/>
</dbReference>
<evidence type="ECO:0000256" key="2">
    <source>
        <dbReference type="ARBA" id="ARBA00023027"/>
    </source>
</evidence>
<dbReference type="InterPro" id="IPR016040">
    <property type="entry name" value="NAD(P)-bd_dom"/>
</dbReference>
<sequence>MASLYEPKKILVTGGAGFIGSHVVELLCTKYPHYKITVLDSLQYCANLKNLEAISTLIKFVEGDIRSTELVRYIIQTHEIDTILHFAAETHVDNSFGNSFTFTETNVMGTHVLLEASRQSETVKRFLHVSTDEVYGEASLLGGSSFESDSVLAPTNPYSASKAAAEMLVNAYGTSYNLPYVITRGNNVYGPRQFPEKAIPKFIHLLHRNHKVPIHGNGLALRSYMHVSDAAAAFDLILHKGENHSIYNIGAQEERTVVSVAKDLCKSLNKDAHSHIEYVKDRAFNDRRYFVDSSKLEALGWKQEKNWTQGLSETVEWYLTSVEEKYWGEVDSALEAHPFPCIKNK</sequence>
<organism evidence="5">
    <name type="scientific">Ostreococcus mediterraneus</name>
    <dbReference type="NCBI Taxonomy" id="1486918"/>
    <lineage>
        <taxon>Eukaryota</taxon>
        <taxon>Viridiplantae</taxon>
        <taxon>Chlorophyta</taxon>
        <taxon>Mamiellophyceae</taxon>
        <taxon>Mamiellales</taxon>
        <taxon>Bathycoccaceae</taxon>
        <taxon>Ostreococcus</taxon>
    </lineage>
</organism>
<dbReference type="Gene3D" id="3.40.50.720">
    <property type="entry name" value="NAD(P)-binding Rossmann-like Domain"/>
    <property type="match status" value="1"/>
</dbReference>
<dbReference type="GO" id="GO:0008460">
    <property type="term" value="F:dTDP-glucose 4,6-dehydratase activity"/>
    <property type="evidence" value="ECO:0007669"/>
    <property type="project" value="InterPro"/>
</dbReference>
<accession>A0A7S0Z669</accession>
<dbReference type="EMBL" id="HBFO01003067">
    <property type="protein sequence ID" value="CAD8811032.1"/>
    <property type="molecule type" value="Transcribed_RNA"/>
</dbReference>
<reference evidence="5" key="1">
    <citation type="submission" date="2021-01" db="EMBL/GenBank/DDBJ databases">
        <authorList>
            <person name="Corre E."/>
            <person name="Pelletier E."/>
            <person name="Niang G."/>
            <person name="Scheremetjew M."/>
            <person name="Finn R."/>
            <person name="Kale V."/>
            <person name="Holt S."/>
            <person name="Cochrane G."/>
            <person name="Meng A."/>
            <person name="Brown T."/>
            <person name="Cohen L."/>
        </authorList>
    </citation>
    <scope>NUCLEOTIDE SEQUENCE</scope>
    <source>
        <strain evidence="5">Clade-D-RCC1621</strain>
    </source>
</reference>
<comment type="cofactor">
    <cofactor evidence="1">
        <name>NAD(+)</name>
        <dbReference type="ChEBI" id="CHEBI:57540"/>
    </cofactor>
</comment>
<name>A0A7S0Z669_9CHLO</name>